<dbReference type="FunFam" id="1.25.40.10:FF:001174">
    <property type="entry name" value="Pentatricopeptide repeat-containing protein At3g49740"/>
    <property type="match status" value="1"/>
</dbReference>
<protein>
    <submittedName>
        <fullName evidence="3">Pentatricopeptide repeat-containing protein, putative</fullName>
    </submittedName>
</protein>
<proteinExistence type="predicted"/>
<evidence type="ECO:0000313" key="4">
    <source>
        <dbReference type="Proteomes" id="UP000008311"/>
    </source>
</evidence>
<feature type="repeat" description="PPR" evidence="2">
    <location>
        <begin position="561"/>
        <end position="595"/>
    </location>
</feature>
<feature type="repeat" description="PPR" evidence="2">
    <location>
        <begin position="429"/>
        <end position="463"/>
    </location>
</feature>
<keyword evidence="1" id="KW-0677">Repeat</keyword>
<sequence>MRKFPFCARPVTTLTEATAKNLHEQQQQLLKLNRQLAKLTHSTQYKDALHLFDKIRSLYYYLKPDHYTLSTTLTACANLCDTTFGNKLHAYAIKSSLKTYTHVANTLLSLYAKAKEIDSVKWVFGETENPDVYSYATLVSACAKLGHVDYACVLFDVMPQRDVVVWNALITGCMESGNEEIGLNYFRDMCRSGVRHDNYSLASVLSGCKLVMVNFGMQVHSLVIKSGSLVEPSVINALITMYFNCENVLDGYLVFEEAEDSVRDQITYNVMIDGLVSVGRIEEALIICRKMLGSCLRPNELTFVSLMSSCLHAEIGYQFHAQAIKMGFEASTSLSNATITMYSSCKDLHAARKVFERLERKDPVSWNTMISSYTQGNFGRLAILAYLEMRRTGTEPDEFTFGSLLASSELLETVEMIHALVFRNSLISNIQVSNALASAYSKHGNMEQSYQIFSDMSFRDLISWNSIISGFLLNGLPLLGLEKFSELQMSEFKSNEYTLNIILSICASIPALGQGKQVHGYIMRSGFSSEVSLGNGLITFYAKCGLIDWSSRVFTALAKKDTVSWNALISAYAQHGKGNEAIYQFEAMQHSSEVQPDDATFKIVLSACSHAARNAMLRNCLIGIRKGAYEENIHSRNISELARSHIGTNLHLGRTLWKRETIIPQSTGMREVPMNLYIAGVAEL</sequence>
<dbReference type="InParanoid" id="B9SX90"/>
<evidence type="ECO:0000256" key="1">
    <source>
        <dbReference type="ARBA" id="ARBA00022737"/>
    </source>
</evidence>
<dbReference type="NCBIfam" id="TIGR00756">
    <property type="entry name" value="PPR"/>
    <property type="match status" value="5"/>
</dbReference>
<dbReference type="EMBL" id="EQ974218">
    <property type="protein sequence ID" value="EEF31789.1"/>
    <property type="molecule type" value="Genomic_DNA"/>
</dbReference>
<dbReference type="InterPro" id="IPR002885">
    <property type="entry name" value="PPR_rpt"/>
</dbReference>
<keyword evidence="4" id="KW-1185">Reference proteome</keyword>
<dbReference type="Pfam" id="PF12854">
    <property type="entry name" value="PPR_1"/>
    <property type="match status" value="1"/>
</dbReference>
<feature type="repeat" description="PPR" evidence="2">
    <location>
        <begin position="131"/>
        <end position="161"/>
    </location>
</feature>
<evidence type="ECO:0000313" key="3">
    <source>
        <dbReference type="EMBL" id="EEF31789.1"/>
    </source>
</evidence>
<dbReference type="eggNOG" id="KOG4197">
    <property type="taxonomic scope" value="Eukaryota"/>
</dbReference>
<feature type="repeat" description="PPR" evidence="2">
    <location>
        <begin position="264"/>
        <end position="298"/>
    </location>
</feature>
<accession>B9SX90</accession>
<dbReference type="AlphaFoldDB" id="B9SX90"/>
<dbReference type="FunFam" id="1.25.40.10:FF:000031">
    <property type="entry name" value="Pentatricopeptide repeat-containing protein mitochondrial"/>
    <property type="match status" value="1"/>
</dbReference>
<reference evidence="4" key="1">
    <citation type="journal article" date="2010" name="Nat. Biotechnol.">
        <title>Draft genome sequence of the oilseed species Ricinus communis.</title>
        <authorList>
            <person name="Chan A.P."/>
            <person name="Crabtree J."/>
            <person name="Zhao Q."/>
            <person name="Lorenzi H."/>
            <person name="Orvis J."/>
            <person name="Puiu D."/>
            <person name="Melake-Berhan A."/>
            <person name="Jones K.M."/>
            <person name="Redman J."/>
            <person name="Chen G."/>
            <person name="Cahoon E.B."/>
            <person name="Gedil M."/>
            <person name="Stanke M."/>
            <person name="Haas B.J."/>
            <person name="Wortman J.R."/>
            <person name="Fraser-Liggett C.M."/>
            <person name="Ravel J."/>
            <person name="Rabinowicz P.D."/>
        </authorList>
    </citation>
    <scope>NUCLEOTIDE SEQUENCE [LARGE SCALE GENOMIC DNA]</scope>
    <source>
        <strain evidence="4">cv. Hale</strain>
    </source>
</reference>
<dbReference type="PROSITE" id="PS51375">
    <property type="entry name" value="PPR"/>
    <property type="match status" value="6"/>
</dbReference>
<name>B9SX90_RICCO</name>
<dbReference type="Gene3D" id="1.25.40.10">
    <property type="entry name" value="Tetratricopeptide repeat domain"/>
    <property type="match status" value="6"/>
</dbReference>
<feature type="repeat" description="PPR" evidence="2">
    <location>
        <begin position="362"/>
        <end position="396"/>
    </location>
</feature>
<dbReference type="Pfam" id="PF13041">
    <property type="entry name" value="PPR_2"/>
    <property type="match status" value="3"/>
</dbReference>
<organism evidence="3 4">
    <name type="scientific">Ricinus communis</name>
    <name type="common">Castor bean</name>
    <dbReference type="NCBI Taxonomy" id="3988"/>
    <lineage>
        <taxon>Eukaryota</taxon>
        <taxon>Viridiplantae</taxon>
        <taxon>Streptophyta</taxon>
        <taxon>Embryophyta</taxon>
        <taxon>Tracheophyta</taxon>
        <taxon>Spermatophyta</taxon>
        <taxon>Magnoliopsida</taxon>
        <taxon>eudicotyledons</taxon>
        <taxon>Gunneridae</taxon>
        <taxon>Pentapetalae</taxon>
        <taxon>rosids</taxon>
        <taxon>fabids</taxon>
        <taxon>Malpighiales</taxon>
        <taxon>Euphorbiaceae</taxon>
        <taxon>Acalyphoideae</taxon>
        <taxon>Acalypheae</taxon>
        <taxon>Ricinus</taxon>
    </lineage>
</organism>
<dbReference type="Pfam" id="PF01535">
    <property type="entry name" value="PPR"/>
    <property type="match status" value="3"/>
</dbReference>
<gene>
    <name evidence="3" type="ORF">RCOM_0859890</name>
</gene>
<dbReference type="PANTHER" id="PTHR24015">
    <property type="entry name" value="OS07G0578800 PROTEIN-RELATED"/>
    <property type="match status" value="1"/>
</dbReference>
<dbReference type="InterPro" id="IPR046960">
    <property type="entry name" value="PPR_At4g14850-like_plant"/>
</dbReference>
<dbReference type="GO" id="GO:0003723">
    <property type="term" value="F:RNA binding"/>
    <property type="evidence" value="ECO:0007669"/>
    <property type="project" value="InterPro"/>
</dbReference>
<dbReference type="Proteomes" id="UP000008311">
    <property type="component" value="Unassembled WGS sequence"/>
</dbReference>
<dbReference type="FunFam" id="1.25.40.10:FF:000196">
    <property type="entry name" value="Pentatricopeptide repeat-containing protein At4g14850"/>
    <property type="match status" value="1"/>
</dbReference>
<evidence type="ECO:0000256" key="2">
    <source>
        <dbReference type="PROSITE-ProRule" id="PRU00708"/>
    </source>
</evidence>
<dbReference type="InterPro" id="IPR011990">
    <property type="entry name" value="TPR-like_helical_dom_sf"/>
</dbReference>
<dbReference type="GO" id="GO:0009451">
    <property type="term" value="P:RNA modification"/>
    <property type="evidence" value="ECO:0007669"/>
    <property type="project" value="InterPro"/>
</dbReference>
<dbReference type="PANTHER" id="PTHR24015:SF548">
    <property type="entry name" value="OS08G0340900 PROTEIN"/>
    <property type="match status" value="1"/>
</dbReference>
<feature type="repeat" description="PPR" evidence="2">
    <location>
        <begin position="162"/>
        <end position="196"/>
    </location>
</feature>